<keyword evidence="1" id="KW-0808">Transferase</keyword>
<organism evidence="1 2">
    <name type="scientific">Paracoccus aminovorans</name>
    <dbReference type="NCBI Taxonomy" id="34004"/>
    <lineage>
        <taxon>Bacteria</taxon>
        <taxon>Pseudomonadati</taxon>
        <taxon>Pseudomonadota</taxon>
        <taxon>Alphaproteobacteria</taxon>
        <taxon>Rhodobacterales</taxon>
        <taxon>Paracoccaceae</taxon>
        <taxon>Paracoccus</taxon>
    </lineage>
</organism>
<dbReference type="InterPro" id="IPR021466">
    <property type="entry name" value="Put_rhamnosyl_transferase"/>
</dbReference>
<dbReference type="AlphaFoldDB" id="A0A1I3FEE9"/>
<keyword evidence="2" id="KW-1185">Reference proteome</keyword>
<dbReference type="Proteomes" id="UP000183635">
    <property type="component" value="Unassembled WGS sequence"/>
</dbReference>
<reference evidence="1 2" key="1">
    <citation type="submission" date="2016-10" db="EMBL/GenBank/DDBJ databases">
        <authorList>
            <person name="de Groot N.N."/>
        </authorList>
    </citation>
    <scope>NUCLEOTIDE SEQUENCE [LARGE SCALE GENOMIC DNA]</scope>
    <source>
        <strain evidence="1 2">DSM 8537</strain>
    </source>
</reference>
<accession>A0A1I3FEE9</accession>
<evidence type="ECO:0000313" key="2">
    <source>
        <dbReference type="Proteomes" id="UP000183635"/>
    </source>
</evidence>
<dbReference type="STRING" id="34004.SAMN04488021_1713"/>
<dbReference type="EMBL" id="FOPU01000071">
    <property type="protein sequence ID" value="SFI09566.1"/>
    <property type="molecule type" value="Genomic_DNA"/>
</dbReference>
<proteinExistence type="predicted"/>
<dbReference type="Pfam" id="PF11316">
    <property type="entry name" value="Rhamno_transf"/>
    <property type="match status" value="1"/>
</dbReference>
<dbReference type="RefSeq" id="WP_074971211.1">
    <property type="nucleotide sequence ID" value="NZ_CBCRYP010000087.1"/>
</dbReference>
<evidence type="ECO:0000313" key="1">
    <source>
        <dbReference type="EMBL" id="SFI09566.1"/>
    </source>
</evidence>
<name>A0A1I3FEE9_9RHOB</name>
<sequence>MADLIVGICRFSYLGRGDWAVYAGLERGSAAEMQARERAARTLYDPARLEMRFRSFETLTLPSIKAQRQPDFQFIVLTSPAMPPEYRSRLERLCAGDGRLHLLVSEAPDVGAAIEPLLAQLSEGGRHRLMQFRLDDDDCLGVDYMTALHRATAATRDYEALAFSMPRGLLVSHYTGAGPAWYELDKPFHSAGAALRPRSPAQCVYSFGHYALMRRFPSVLDPRFHGSLQLKLEGHDSRPVQPGPRSGLTVLQRAIFAEHLARAFPFVDMALLEELLHA</sequence>
<dbReference type="GO" id="GO:0016740">
    <property type="term" value="F:transferase activity"/>
    <property type="evidence" value="ECO:0007669"/>
    <property type="project" value="UniProtKB-KW"/>
</dbReference>
<gene>
    <name evidence="1" type="ORF">SAMN04488021_1713</name>
</gene>
<dbReference type="OrthoDB" id="7874906at2"/>
<protein>
    <submittedName>
        <fullName evidence="1">Putative rhamnosyl transferase</fullName>
    </submittedName>
</protein>